<keyword evidence="2 6" id="KW-0812">Transmembrane</keyword>
<dbReference type="InterPro" id="IPR036259">
    <property type="entry name" value="MFS_trans_sf"/>
</dbReference>
<feature type="transmembrane region" description="Helical" evidence="6">
    <location>
        <begin position="78"/>
        <end position="100"/>
    </location>
</feature>
<keyword evidence="4 6" id="KW-0472">Membrane</keyword>
<dbReference type="PANTHER" id="PTHR23528">
    <property type="match status" value="1"/>
</dbReference>
<evidence type="ECO:0000256" key="6">
    <source>
        <dbReference type="SAM" id="Phobius"/>
    </source>
</evidence>
<feature type="transmembrane region" description="Helical" evidence="6">
    <location>
        <begin position="363"/>
        <end position="381"/>
    </location>
</feature>
<evidence type="ECO:0000256" key="4">
    <source>
        <dbReference type="ARBA" id="ARBA00023136"/>
    </source>
</evidence>
<feature type="transmembrane region" description="Helical" evidence="6">
    <location>
        <begin position="454"/>
        <end position="472"/>
    </location>
</feature>
<feature type="compositionally biased region" description="Basic and acidic residues" evidence="5">
    <location>
        <begin position="49"/>
        <end position="61"/>
    </location>
</feature>
<feature type="transmembrane region" description="Helical" evidence="6">
    <location>
        <begin position="425"/>
        <end position="448"/>
    </location>
</feature>
<dbReference type="InterPro" id="IPR020846">
    <property type="entry name" value="MFS_dom"/>
</dbReference>
<dbReference type="AlphaFoldDB" id="A0A2M9HG81"/>
<evidence type="ECO:0000256" key="5">
    <source>
        <dbReference type="SAM" id="MobiDB-lite"/>
    </source>
</evidence>
<comment type="caution">
    <text evidence="8">The sequence shown here is derived from an EMBL/GenBank/DDBJ whole genome shotgun (WGS) entry which is preliminary data.</text>
</comment>
<evidence type="ECO:0000259" key="7">
    <source>
        <dbReference type="PROSITE" id="PS50850"/>
    </source>
</evidence>
<feature type="region of interest" description="Disordered" evidence="5">
    <location>
        <begin position="20"/>
        <end position="66"/>
    </location>
</feature>
<protein>
    <submittedName>
        <fullName evidence="8">MFS transporter</fullName>
    </submittedName>
</protein>
<feature type="transmembrane region" description="Helical" evidence="6">
    <location>
        <begin position="150"/>
        <end position="171"/>
    </location>
</feature>
<dbReference type="EMBL" id="PEBK01000002">
    <property type="protein sequence ID" value="PJM75834.1"/>
    <property type="molecule type" value="Genomic_DNA"/>
</dbReference>
<dbReference type="PROSITE" id="PS50850">
    <property type="entry name" value="MFS"/>
    <property type="match status" value="1"/>
</dbReference>
<keyword evidence="9" id="KW-1185">Reference proteome</keyword>
<dbReference type="Gene3D" id="1.20.1250.20">
    <property type="entry name" value="MFS general substrate transporter like domains"/>
    <property type="match status" value="2"/>
</dbReference>
<dbReference type="GO" id="GO:0005886">
    <property type="term" value="C:plasma membrane"/>
    <property type="evidence" value="ECO:0007669"/>
    <property type="project" value="UniProtKB-SubCell"/>
</dbReference>
<evidence type="ECO:0000256" key="1">
    <source>
        <dbReference type="ARBA" id="ARBA00004651"/>
    </source>
</evidence>
<feature type="domain" description="Major facilitator superfamily (MFS) profile" evidence="7">
    <location>
        <begin position="291"/>
        <end position="476"/>
    </location>
</feature>
<name>A0A2M9HG81_9BIFI</name>
<dbReference type="InterPro" id="IPR005829">
    <property type="entry name" value="Sugar_transporter_CS"/>
</dbReference>
<comment type="subcellular location">
    <subcellularLocation>
        <location evidence="1">Cell membrane</location>
        <topology evidence="1">Multi-pass membrane protein</topology>
    </subcellularLocation>
</comment>
<evidence type="ECO:0000313" key="8">
    <source>
        <dbReference type="EMBL" id="PJM75834.1"/>
    </source>
</evidence>
<proteinExistence type="predicted"/>
<feature type="transmembrane region" description="Helical" evidence="6">
    <location>
        <begin position="237"/>
        <end position="258"/>
    </location>
</feature>
<dbReference type="Proteomes" id="UP000231451">
    <property type="component" value="Unassembled WGS sequence"/>
</dbReference>
<accession>A0A2M9HG81</accession>
<feature type="compositionally biased region" description="Basic and acidic residues" evidence="5">
    <location>
        <begin position="24"/>
        <end position="40"/>
    </location>
</feature>
<feature type="transmembrane region" description="Helical" evidence="6">
    <location>
        <begin position="328"/>
        <end position="354"/>
    </location>
</feature>
<dbReference type="SUPFAM" id="SSF103473">
    <property type="entry name" value="MFS general substrate transporter"/>
    <property type="match status" value="1"/>
</dbReference>
<evidence type="ECO:0000313" key="9">
    <source>
        <dbReference type="Proteomes" id="UP000231451"/>
    </source>
</evidence>
<keyword evidence="3 6" id="KW-1133">Transmembrane helix</keyword>
<evidence type="ECO:0000256" key="3">
    <source>
        <dbReference type="ARBA" id="ARBA00022989"/>
    </source>
</evidence>
<feature type="transmembrane region" description="Helical" evidence="6">
    <location>
        <begin position="177"/>
        <end position="199"/>
    </location>
</feature>
<feature type="transmembrane region" description="Helical" evidence="6">
    <location>
        <begin position="387"/>
        <end position="404"/>
    </location>
</feature>
<organism evidence="8 9">
    <name type="scientific">Bifidobacterium simiarum</name>
    <dbReference type="NCBI Taxonomy" id="2045441"/>
    <lineage>
        <taxon>Bacteria</taxon>
        <taxon>Bacillati</taxon>
        <taxon>Actinomycetota</taxon>
        <taxon>Actinomycetes</taxon>
        <taxon>Bifidobacteriales</taxon>
        <taxon>Bifidobacteriaceae</taxon>
        <taxon>Bifidobacterium</taxon>
    </lineage>
</organism>
<dbReference type="OrthoDB" id="7584869at2"/>
<sequence length="476" mass="50822">MVSGDFLCTDIRESAASLHRTCREHREHRTASENGGKPEGEDVNQQDQKGQRDQEKHHVEQRTTPTSIALPMKTMIRFLVGFLLCGVMWMTAFNCASMVLLPQRLKDDGFADPNGMIAQLNAAGAVVALCANIVFGSFSDRSRSRFGRRTPFMVLGAMAAGTCLLLVSLAHNTVTIIAAWCGLQLFLNALLAPFLATLSDRIPGHLRVRMSVAYGLGTTMGNALGTMTGALFHEQKFIGFVIAASLLALSGLVVVTIWPKEPSAANLPAPDSGGVKAVLRSFKPPTRGAADFYKALVGRFCLMLAYNMVYAYQLYIIESYLGQNAGQAAATIATLSACTMGASLTGMIATGVIAERWGRRKPLLILAALLLAAGFLTPRLIHSVYGFYVYGLLAGLGYGTYNAANQALSIDVLPDKKEAGKGLGILNLANTSGMILAAVFTSGIYAIAGTYRPVFIIAALIALTSIPCITSIRSAR</sequence>
<dbReference type="Pfam" id="PF07690">
    <property type="entry name" value="MFS_1"/>
    <property type="match status" value="1"/>
</dbReference>
<gene>
    <name evidence="8" type="ORF">CSQ87_02905</name>
</gene>
<feature type="transmembrane region" description="Helical" evidence="6">
    <location>
        <begin position="211"/>
        <end position="231"/>
    </location>
</feature>
<dbReference type="PROSITE" id="PS00216">
    <property type="entry name" value="SUGAR_TRANSPORT_1"/>
    <property type="match status" value="1"/>
</dbReference>
<feature type="transmembrane region" description="Helical" evidence="6">
    <location>
        <begin position="296"/>
        <end position="316"/>
    </location>
</feature>
<reference evidence="8 9" key="1">
    <citation type="submission" date="2017-10" db="EMBL/GenBank/DDBJ databases">
        <title>Draft genome sequences of strains TRE 1, TRE 9, TRE H and TRI 7, isolated from tamarins, belonging to four potential novel Bifidobacterium species.</title>
        <authorList>
            <person name="Mattarelli P."/>
            <person name="Modesto M."/>
            <person name="Puglisi E."/>
            <person name="Morelli L."/>
            <person name="Spezio C."/>
            <person name="Bonetti A."/>
            <person name="Sandri C."/>
        </authorList>
    </citation>
    <scope>NUCLEOTIDE SEQUENCE [LARGE SCALE GENOMIC DNA]</scope>
    <source>
        <strain evidence="9">TRI7</strain>
    </source>
</reference>
<dbReference type="GO" id="GO:0022857">
    <property type="term" value="F:transmembrane transporter activity"/>
    <property type="evidence" value="ECO:0007669"/>
    <property type="project" value="InterPro"/>
</dbReference>
<feature type="transmembrane region" description="Helical" evidence="6">
    <location>
        <begin position="120"/>
        <end position="138"/>
    </location>
</feature>
<dbReference type="PANTHER" id="PTHR23528:SF1">
    <property type="entry name" value="MAJOR FACILITATOR SUPERFAMILY (MFS) PROFILE DOMAIN-CONTAINING PROTEIN"/>
    <property type="match status" value="1"/>
</dbReference>
<evidence type="ECO:0000256" key="2">
    <source>
        <dbReference type="ARBA" id="ARBA00022692"/>
    </source>
</evidence>
<dbReference type="InterPro" id="IPR011701">
    <property type="entry name" value="MFS"/>
</dbReference>